<feature type="domain" description="BTB" evidence="2">
    <location>
        <begin position="62"/>
        <end position="121"/>
    </location>
</feature>
<feature type="region of interest" description="Disordered" evidence="1">
    <location>
        <begin position="1"/>
        <end position="46"/>
    </location>
</feature>
<dbReference type="Pfam" id="PF00651">
    <property type="entry name" value="BTB"/>
    <property type="match status" value="1"/>
</dbReference>
<sequence>MTNSTKQEASTEVKDNFRMRNPSAEAETIDDENDINDEDMTDGEYDSDDEHTIQAFTRKHPSDVTIIFGGRRLALHKSKLEYHSRYFEAMFNGAFKESDAREVELFDDDEESLVTVFEYVYGYDTVSYCSNFDVYAGSLVDGDPANLLEGLQKIYVVLDKYDMWRLREEMLGFAGALIECTDQRSPEWLSWLEFISSSVKPQQLCDVQYEVAHGVADALTSARSEQRQFRKRSIYCCSSTRS</sequence>
<keyword evidence="4" id="KW-1185">Reference proteome</keyword>
<protein>
    <recommendedName>
        <fullName evidence="2">BTB domain-containing protein</fullName>
    </recommendedName>
</protein>
<dbReference type="CDD" id="cd18186">
    <property type="entry name" value="BTB_POZ_ZBTB_KLHL-like"/>
    <property type="match status" value="1"/>
</dbReference>
<dbReference type="Gene3D" id="3.30.710.10">
    <property type="entry name" value="Potassium Channel Kv1.1, Chain A"/>
    <property type="match status" value="1"/>
</dbReference>
<proteinExistence type="predicted"/>
<evidence type="ECO:0000256" key="1">
    <source>
        <dbReference type="SAM" id="MobiDB-lite"/>
    </source>
</evidence>
<dbReference type="InterPro" id="IPR011333">
    <property type="entry name" value="SKP1/BTB/POZ_sf"/>
</dbReference>
<evidence type="ECO:0000259" key="2">
    <source>
        <dbReference type="PROSITE" id="PS50097"/>
    </source>
</evidence>
<gene>
    <name evidence="3" type="ORF">K461DRAFT_278002</name>
</gene>
<feature type="compositionally biased region" description="Basic and acidic residues" evidence="1">
    <location>
        <begin position="9"/>
        <end position="18"/>
    </location>
</feature>
<dbReference type="OrthoDB" id="3839865at2759"/>
<evidence type="ECO:0000313" key="3">
    <source>
        <dbReference type="EMBL" id="KAF2153192.1"/>
    </source>
</evidence>
<dbReference type="EMBL" id="ML996085">
    <property type="protein sequence ID" value="KAF2153192.1"/>
    <property type="molecule type" value="Genomic_DNA"/>
</dbReference>
<feature type="compositionally biased region" description="Acidic residues" evidence="1">
    <location>
        <begin position="27"/>
        <end position="46"/>
    </location>
</feature>
<dbReference type="SUPFAM" id="SSF54695">
    <property type="entry name" value="POZ domain"/>
    <property type="match status" value="1"/>
</dbReference>
<name>A0A9P4MHG0_9PEZI</name>
<dbReference type="AlphaFoldDB" id="A0A9P4MHG0"/>
<evidence type="ECO:0000313" key="4">
    <source>
        <dbReference type="Proteomes" id="UP000799439"/>
    </source>
</evidence>
<reference evidence="3" key="1">
    <citation type="journal article" date="2020" name="Stud. Mycol.">
        <title>101 Dothideomycetes genomes: a test case for predicting lifestyles and emergence of pathogens.</title>
        <authorList>
            <person name="Haridas S."/>
            <person name="Albert R."/>
            <person name="Binder M."/>
            <person name="Bloem J."/>
            <person name="Labutti K."/>
            <person name="Salamov A."/>
            <person name="Andreopoulos B."/>
            <person name="Baker S."/>
            <person name="Barry K."/>
            <person name="Bills G."/>
            <person name="Bluhm B."/>
            <person name="Cannon C."/>
            <person name="Castanera R."/>
            <person name="Culley D."/>
            <person name="Daum C."/>
            <person name="Ezra D."/>
            <person name="Gonzalez J."/>
            <person name="Henrissat B."/>
            <person name="Kuo A."/>
            <person name="Liang C."/>
            <person name="Lipzen A."/>
            <person name="Lutzoni F."/>
            <person name="Magnuson J."/>
            <person name="Mondo S."/>
            <person name="Nolan M."/>
            <person name="Ohm R."/>
            <person name="Pangilinan J."/>
            <person name="Park H.-J."/>
            <person name="Ramirez L."/>
            <person name="Alfaro M."/>
            <person name="Sun H."/>
            <person name="Tritt A."/>
            <person name="Yoshinaga Y."/>
            <person name="Zwiers L.-H."/>
            <person name="Turgeon B."/>
            <person name="Goodwin S."/>
            <person name="Spatafora J."/>
            <person name="Crous P."/>
            <person name="Grigoriev I."/>
        </authorList>
    </citation>
    <scope>NUCLEOTIDE SEQUENCE</scope>
    <source>
        <strain evidence="3">CBS 260.36</strain>
    </source>
</reference>
<dbReference type="InterPro" id="IPR000210">
    <property type="entry name" value="BTB/POZ_dom"/>
</dbReference>
<dbReference type="SMART" id="SM00225">
    <property type="entry name" value="BTB"/>
    <property type="match status" value="1"/>
</dbReference>
<organism evidence="3 4">
    <name type="scientific">Myriangium duriaei CBS 260.36</name>
    <dbReference type="NCBI Taxonomy" id="1168546"/>
    <lineage>
        <taxon>Eukaryota</taxon>
        <taxon>Fungi</taxon>
        <taxon>Dikarya</taxon>
        <taxon>Ascomycota</taxon>
        <taxon>Pezizomycotina</taxon>
        <taxon>Dothideomycetes</taxon>
        <taxon>Dothideomycetidae</taxon>
        <taxon>Myriangiales</taxon>
        <taxon>Myriangiaceae</taxon>
        <taxon>Myriangium</taxon>
    </lineage>
</organism>
<comment type="caution">
    <text evidence="3">The sequence shown here is derived from an EMBL/GenBank/DDBJ whole genome shotgun (WGS) entry which is preliminary data.</text>
</comment>
<dbReference type="PROSITE" id="PS50097">
    <property type="entry name" value="BTB"/>
    <property type="match status" value="1"/>
</dbReference>
<dbReference type="Proteomes" id="UP000799439">
    <property type="component" value="Unassembled WGS sequence"/>
</dbReference>
<accession>A0A9P4MHG0</accession>